<evidence type="ECO:0000256" key="3">
    <source>
        <dbReference type="ARBA" id="ARBA00022473"/>
    </source>
</evidence>
<evidence type="ECO:0000256" key="5">
    <source>
        <dbReference type="ARBA" id="ARBA00022729"/>
    </source>
</evidence>
<evidence type="ECO:0000256" key="1">
    <source>
        <dbReference type="ARBA" id="ARBA00004613"/>
    </source>
</evidence>
<keyword evidence="9" id="KW-0325">Glycoprotein</keyword>
<dbReference type="PANTHER" id="PTHR11848:SF263">
    <property type="entry name" value="PROTEIN DECAPENTAPLEGIC"/>
    <property type="match status" value="1"/>
</dbReference>
<dbReference type="SMART" id="SM00204">
    <property type="entry name" value="TGFB"/>
    <property type="match status" value="1"/>
</dbReference>
<dbReference type="PROSITE" id="PS51362">
    <property type="entry name" value="TGF_BETA_2"/>
    <property type="match status" value="1"/>
</dbReference>
<evidence type="ECO:0000256" key="10">
    <source>
        <dbReference type="RuleBase" id="RU000354"/>
    </source>
</evidence>
<feature type="domain" description="TGF-beta family profile" evidence="12">
    <location>
        <begin position="401"/>
        <end position="515"/>
    </location>
</feature>
<dbReference type="Proteomes" id="UP000030758">
    <property type="component" value="Unassembled WGS sequence"/>
</dbReference>
<evidence type="ECO:0000313" key="13">
    <source>
        <dbReference type="EMBL" id="KFD67541.1"/>
    </source>
</evidence>
<feature type="compositionally biased region" description="Basic residues" evidence="11">
    <location>
        <begin position="356"/>
        <end position="369"/>
    </location>
</feature>
<dbReference type="EMBL" id="KL367513">
    <property type="protein sequence ID" value="KFD67541.1"/>
    <property type="molecule type" value="Genomic_DNA"/>
</dbReference>
<proteinExistence type="inferred from homology"/>
<dbReference type="InterPro" id="IPR001839">
    <property type="entry name" value="TGF-b_C"/>
</dbReference>
<evidence type="ECO:0000256" key="11">
    <source>
        <dbReference type="SAM" id="MobiDB-lite"/>
    </source>
</evidence>
<keyword evidence="3" id="KW-0217">Developmental protein</keyword>
<dbReference type="CDD" id="cd13760">
    <property type="entry name" value="TGF_beta_BMP2_like"/>
    <property type="match status" value="1"/>
</dbReference>
<dbReference type="Gene3D" id="2.10.90.10">
    <property type="entry name" value="Cystine-knot cytokines"/>
    <property type="match status" value="1"/>
</dbReference>
<comment type="subcellular location">
    <subcellularLocation>
        <location evidence="1">Secreted</location>
    </subcellularLocation>
</comment>
<keyword evidence="6" id="KW-0221">Differentiation</keyword>
<dbReference type="FunFam" id="2.10.90.10:FF:000103">
    <property type="entry name" value="Bone morphogenetic protein 16"/>
    <property type="match status" value="1"/>
</dbReference>
<sequence length="515" mass="58224">MRARATSRRRRQNTTLTALRQRWTTLQSHYYALLLCVAPRRRAIDDDDNGQTAAMLNGRQTETSADWPLCKCQSSLSPQRRKGTICPTTSFASCIPIRAQKKRFAYYVSEMRLGRCTPLWFDLLLLIVTRFRTSALSSLVQMTTSSRHHHPQANDDKMRALELYFLNKMDLKARPRTAGRPVTVPHRLRALYQQLLESANRPTSTIGRPTWNSARAFYPTVEWSALQFTLNSLPTDEVLEGAELSLLLVTSSLNRTSSDQGSQPPQLLVRAYELVRNHTVLVDAVRLSCAAASADRPLLVNLDMGSSVRRWLRTANKSGSVRVAVSGAGSCRATAWQRRQGGYPVLTVFTSDSRSPNRRARRGAVHHQQHPTQPVNVAQPHKERRPAARNHAKPSSSAHGRRHRHKTYRRRQLCQRHQLYVDFESVGWNDWIVAPPGYDAYYCQGDCPFPLNDHMNATNHAIVQTLVHSVNPGAAPKSCCVPTELSPISMLYLDEYDKVVLKTYQDMVVESCGCR</sequence>
<dbReference type="SUPFAM" id="SSF57501">
    <property type="entry name" value="Cystine-knot cytokines"/>
    <property type="match status" value="1"/>
</dbReference>
<keyword evidence="5" id="KW-0732">Signal</keyword>
<evidence type="ECO:0000256" key="6">
    <source>
        <dbReference type="ARBA" id="ARBA00022782"/>
    </source>
</evidence>
<dbReference type="PROSITE" id="PS00250">
    <property type="entry name" value="TGF_BETA_1"/>
    <property type="match status" value="1"/>
</dbReference>
<evidence type="ECO:0000256" key="8">
    <source>
        <dbReference type="ARBA" id="ARBA00023157"/>
    </source>
</evidence>
<dbReference type="InterPro" id="IPR017948">
    <property type="entry name" value="TGFb_CS"/>
</dbReference>
<dbReference type="InterPro" id="IPR029034">
    <property type="entry name" value="Cystine-knot_cytokine"/>
</dbReference>
<dbReference type="GO" id="GO:0005125">
    <property type="term" value="F:cytokine activity"/>
    <property type="evidence" value="ECO:0007669"/>
    <property type="project" value="TreeGrafter"/>
</dbReference>
<dbReference type="Pfam" id="PF00019">
    <property type="entry name" value="TGF_beta"/>
    <property type="match status" value="1"/>
</dbReference>
<evidence type="ECO:0000256" key="7">
    <source>
        <dbReference type="ARBA" id="ARBA00023030"/>
    </source>
</evidence>
<name>A0A085NDJ5_9BILA</name>
<comment type="similarity">
    <text evidence="2 10">Belongs to the TGF-beta family.</text>
</comment>
<dbReference type="GO" id="GO:0005615">
    <property type="term" value="C:extracellular space"/>
    <property type="evidence" value="ECO:0007669"/>
    <property type="project" value="TreeGrafter"/>
</dbReference>
<feature type="compositionally biased region" description="Basic residues" evidence="11">
    <location>
        <begin position="399"/>
        <end position="409"/>
    </location>
</feature>
<evidence type="ECO:0000259" key="12">
    <source>
        <dbReference type="PROSITE" id="PS51362"/>
    </source>
</evidence>
<gene>
    <name evidence="13" type="ORF">M514_13128</name>
</gene>
<reference evidence="13" key="1">
    <citation type="journal article" date="2014" name="Nat. Genet.">
        <title>Genome and transcriptome of the porcine whipworm Trichuris suis.</title>
        <authorList>
            <person name="Jex A.R."/>
            <person name="Nejsum P."/>
            <person name="Schwarz E.M."/>
            <person name="Hu L."/>
            <person name="Young N.D."/>
            <person name="Hall R.S."/>
            <person name="Korhonen P.K."/>
            <person name="Liao S."/>
            <person name="Thamsborg S."/>
            <person name="Xia J."/>
            <person name="Xu P."/>
            <person name="Wang S."/>
            <person name="Scheerlinck J.P."/>
            <person name="Hofmann A."/>
            <person name="Sternberg P.W."/>
            <person name="Wang J."/>
            <person name="Gasser R.B."/>
        </authorList>
    </citation>
    <scope>NUCLEOTIDE SEQUENCE [LARGE SCALE GENOMIC DNA]</scope>
    <source>
        <strain evidence="13">DCEP-RM93F</strain>
    </source>
</reference>
<keyword evidence="8" id="KW-1015">Disulfide bond</keyword>
<evidence type="ECO:0000256" key="9">
    <source>
        <dbReference type="ARBA" id="ARBA00023180"/>
    </source>
</evidence>
<dbReference type="GO" id="GO:0030154">
    <property type="term" value="P:cell differentiation"/>
    <property type="evidence" value="ECO:0007669"/>
    <property type="project" value="UniProtKB-KW"/>
</dbReference>
<keyword evidence="4" id="KW-0964">Secreted</keyword>
<dbReference type="GO" id="GO:0051094">
    <property type="term" value="P:positive regulation of developmental process"/>
    <property type="evidence" value="ECO:0007669"/>
    <property type="project" value="UniProtKB-ARBA"/>
</dbReference>
<dbReference type="InterPro" id="IPR015615">
    <property type="entry name" value="TGF-beta-rel"/>
</dbReference>
<protein>
    <recommendedName>
        <fullName evidence="12">TGF-beta family profile domain-containing protein</fullName>
    </recommendedName>
</protein>
<dbReference type="PRINTS" id="PR00669">
    <property type="entry name" value="INHIBINA"/>
</dbReference>
<dbReference type="PANTHER" id="PTHR11848">
    <property type="entry name" value="TGF-BETA FAMILY"/>
    <property type="match status" value="1"/>
</dbReference>
<organism evidence="13">
    <name type="scientific">Trichuris suis</name>
    <name type="common">pig whipworm</name>
    <dbReference type="NCBI Taxonomy" id="68888"/>
    <lineage>
        <taxon>Eukaryota</taxon>
        <taxon>Metazoa</taxon>
        <taxon>Ecdysozoa</taxon>
        <taxon>Nematoda</taxon>
        <taxon>Enoplea</taxon>
        <taxon>Dorylaimia</taxon>
        <taxon>Trichinellida</taxon>
        <taxon>Trichuridae</taxon>
        <taxon>Trichuris</taxon>
    </lineage>
</organism>
<evidence type="ECO:0000256" key="4">
    <source>
        <dbReference type="ARBA" id="ARBA00022525"/>
    </source>
</evidence>
<feature type="compositionally biased region" description="Basic residues" evidence="11">
    <location>
        <begin position="382"/>
        <end position="392"/>
    </location>
</feature>
<feature type="region of interest" description="Disordered" evidence="11">
    <location>
        <begin position="347"/>
        <end position="409"/>
    </location>
</feature>
<dbReference type="AlphaFoldDB" id="A0A085NDJ5"/>
<dbReference type="GO" id="GO:0051240">
    <property type="term" value="P:positive regulation of multicellular organismal process"/>
    <property type="evidence" value="ECO:0007669"/>
    <property type="project" value="UniProtKB-ARBA"/>
</dbReference>
<keyword evidence="7 10" id="KW-0339">Growth factor</keyword>
<dbReference type="GO" id="GO:0008083">
    <property type="term" value="F:growth factor activity"/>
    <property type="evidence" value="ECO:0007669"/>
    <property type="project" value="UniProtKB-KW"/>
</dbReference>
<accession>A0A085NDJ5</accession>
<evidence type="ECO:0000256" key="2">
    <source>
        <dbReference type="ARBA" id="ARBA00006656"/>
    </source>
</evidence>